<accession>A0A6P5WQ99</accession>
<sequence>MKPTMSISHCRTSYSTFSSKKKKKKERINQIQGSISMFFKGILMFLVLVKVVASSNEGFIFNGFGLDLVYGQRKSLELGGVAELRNDGVFELTNGEFQIGRVFYSVPFKFKNSSNAEAFSFSTTFVFAIVPENSRGNGLAFVLAPSKEFTGVVPSQHLGLFNRTNHGNSSNHIIAIELDTFPNHEFEDIDDNHVGIDINSLKSAKLSPAGYVSSSSGEFRPVDLASGERIQLWVEYDSTKHQFNVTLSPITMNKPKVPLLSMDINLSPFILKNMHIGFSSEIGVRGASTYVLGWSFQMDGKAEDLNLAKLSSVPSTRKEKSRKKEVILAVGLSLSGVLVLVVICSVMFFLTRKKATFAEILEDWEVEFGSHRFSYKDLYVATKGFNEKELLGQGGFGQVYRGELPVSKVQIAVKRIFRKSQDRMKEFIAEIVTIGRMRHPNLARVLGYCRGKYELLLVYEYLPNGSLDKFLHNEQEIVLNWNRRFSIIKDVASAIAYLHDECLEGCIHRDIKASNVLLDDDLNGKLGDFGLARCRKHAQETTHIAGTFGYMAPELAKTGKASTSTDVYAFGAFCLEVVCGRRPINWQASAEQVHLVDWVFKCWDEGDILKTADSKLGKDFEVWQVDLVLKLGLLCLHSVAAFRPTMSQVTSYLKGQDSLPENLEIILHKWEFMEESANQSAPWTKDSIATFDVTESFQSSGR</sequence>
<evidence type="ECO:0000256" key="18">
    <source>
        <dbReference type="ARBA" id="ARBA00023180"/>
    </source>
</evidence>
<protein>
    <recommendedName>
        <fullName evidence="5">non-specific serine/threonine protein kinase</fullName>
        <ecNumber evidence="5">2.7.11.1</ecNumber>
    </recommendedName>
</protein>
<dbReference type="InterPro" id="IPR008271">
    <property type="entry name" value="Ser/Thr_kinase_AS"/>
</dbReference>
<keyword evidence="9 22" id="KW-0812">Transmembrane</keyword>
<dbReference type="InterPro" id="IPR013320">
    <property type="entry name" value="ConA-like_dom_sf"/>
</dbReference>
<feature type="binding site" evidence="21">
    <location>
        <position position="414"/>
    </location>
    <ligand>
        <name>ATP</name>
        <dbReference type="ChEBI" id="CHEBI:30616"/>
    </ligand>
</feature>
<dbReference type="InterPro" id="IPR001220">
    <property type="entry name" value="Legume_lectin_dom"/>
</dbReference>
<dbReference type="GO" id="GO:0030246">
    <property type="term" value="F:carbohydrate binding"/>
    <property type="evidence" value="ECO:0007669"/>
    <property type="project" value="UniProtKB-KW"/>
</dbReference>
<evidence type="ECO:0000256" key="4">
    <source>
        <dbReference type="ARBA" id="ARBA00010217"/>
    </source>
</evidence>
<keyword evidence="11" id="KW-0430">Lectin</keyword>
<evidence type="ECO:0000256" key="17">
    <source>
        <dbReference type="ARBA" id="ARBA00023170"/>
    </source>
</evidence>
<evidence type="ECO:0000256" key="19">
    <source>
        <dbReference type="ARBA" id="ARBA00047899"/>
    </source>
</evidence>
<dbReference type="PANTHER" id="PTHR27007">
    <property type="match status" value="1"/>
</dbReference>
<dbReference type="RefSeq" id="XP_022718028.1">
    <property type="nucleotide sequence ID" value="XM_022862293.1"/>
</dbReference>
<dbReference type="OrthoDB" id="543442at2759"/>
<dbReference type="FunFam" id="2.60.120.200:FF:000086">
    <property type="entry name" value="L-type lectin-domain containing receptor kinase S.4"/>
    <property type="match status" value="1"/>
</dbReference>
<dbReference type="AlphaFoldDB" id="A0A6P5WQ99"/>
<comment type="catalytic activity">
    <reaction evidence="20">
        <text>L-seryl-[protein] + ATP = O-phospho-L-seryl-[protein] + ADP + H(+)</text>
        <dbReference type="Rhea" id="RHEA:17989"/>
        <dbReference type="Rhea" id="RHEA-COMP:9863"/>
        <dbReference type="Rhea" id="RHEA-COMP:11604"/>
        <dbReference type="ChEBI" id="CHEBI:15378"/>
        <dbReference type="ChEBI" id="CHEBI:29999"/>
        <dbReference type="ChEBI" id="CHEBI:30616"/>
        <dbReference type="ChEBI" id="CHEBI:83421"/>
        <dbReference type="ChEBI" id="CHEBI:456216"/>
        <dbReference type="EC" id="2.7.11.1"/>
    </reaction>
</comment>
<dbReference type="SUPFAM" id="SSF49899">
    <property type="entry name" value="Concanavalin A-like lectins/glucanases"/>
    <property type="match status" value="1"/>
</dbReference>
<name>A0A6P5WQ99_DURZI</name>
<evidence type="ECO:0000256" key="12">
    <source>
        <dbReference type="ARBA" id="ARBA00022741"/>
    </source>
</evidence>
<evidence type="ECO:0000256" key="3">
    <source>
        <dbReference type="ARBA" id="ARBA00008536"/>
    </source>
</evidence>
<evidence type="ECO:0000256" key="5">
    <source>
        <dbReference type="ARBA" id="ARBA00012513"/>
    </source>
</evidence>
<dbReference type="GO" id="GO:0005886">
    <property type="term" value="C:plasma membrane"/>
    <property type="evidence" value="ECO:0007669"/>
    <property type="project" value="UniProtKB-SubCell"/>
</dbReference>
<comment type="subcellular location">
    <subcellularLocation>
        <location evidence="1">Cell membrane</location>
    </subcellularLocation>
    <subcellularLocation>
        <location evidence="2">Membrane</location>
        <topology evidence="2">Single-pass type I membrane protein</topology>
    </subcellularLocation>
</comment>
<keyword evidence="15 22" id="KW-1133">Transmembrane helix</keyword>
<reference evidence="25" key="1">
    <citation type="submission" date="2025-08" db="UniProtKB">
        <authorList>
            <consortium name="RefSeq"/>
        </authorList>
    </citation>
    <scope>IDENTIFICATION</scope>
    <source>
        <tissue evidence="25">Fruit stalk</tissue>
    </source>
</reference>
<evidence type="ECO:0000256" key="2">
    <source>
        <dbReference type="ARBA" id="ARBA00004479"/>
    </source>
</evidence>
<evidence type="ECO:0000256" key="10">
    <source>
        <dbReference type="ARBA" id="ARBA00022729"/>
    </source>
</evidence>
<evidence type="ECO:0000256" key="20">
    <source>
        <dbReference type="ARBA" id="ARBA00048679"/>
    </source>
</evidence>
<keyword evidence="8" id="KW-0808">Transferase</keyword>
<evidence type="ECO:0000256" key="9">
    <source>
        <dbReference type="ARBA" id="ARBA00022692"/>
    </source>
</evidence>
<evidence type="ECO:0000256" key="14">
    <source>
        <dbReference type="ARBA" id="ARBA00022840"/>
    </source>
</evidence>
<dbReference type="InterPro" id="IPR050528">
    <property type="entry name" value="L-type_Lectin-RKs"/>
</dbReference>
<dbReference type="CDD" id="cd06899">
    <property type="entry name" value="lectin_legume_LecRK_Arcelin_ConA"/>
    <property type="match status" value="1"/>
</dbReference>
<dbReference type="GO" id="GO:0005524">
    <property type="term" value="F:ATP binding"/>
    <property type="evidence" value="ECO:0007669"/>
    <property type="project" value="UniProtKB-UniRule"/>
</dbReference>
<evidence type="ECO:0000256" key="16">
    <source>
        <dbReference type="ARBA" id="ARBA00023136"/>
    </source>
</evidence>
<evidence type="ECO:0000256" key="1">
    <source>
        <dbReference type="ARBA" id="ARBA00004236"/>
    </source>
</evidence>
<keyword evidence="13" id="KW-0418">Kinase</keyword>
<evidence type="ECO:0000256" key="21">
    <source>
        <dbReference type="PROSITE-ProRule" id="PRU10141"/>
    </source>
</evidence>
<evidence type="ECO:0000313" key="24">
    <source>
        <dbReference type="Proteomes" id="UP000515121"/>
    </source>
</evidence>
<evidence type="ECO:0000256" key="13">
    <source>
        <dbReference type="ARBA" id="ARBA00022777"/>
    </source>
</evidence>
<keyword evidence="16 22" id="KW-0472">Membrane</keyword>
<evidence type="ECO:0000259" key="23">
    <source>
        <dbReference type="PROSITE" id="PS50011"/>
    </source>
</evidence>
<evidence type="ECO:0000256" key="6">
    <source>
        <dbReference type="ARBA" id="ARBA00022475"/>
    </source>
</evidence>
<organism evidence="24 25">
    <name type="scientific">Durio zibethinus</name>
    <name type="common">Durian</name>
    <dbReference type="NCBI Taxonomy" id="66656"/>
    <lineage>
        <taxon>Eukaryota</taxon>
        <taxon>Viridiplantae</taxon>
        <taxon>Streptophyta</taxon>
        <taxon>Embryophyta</taxon>
        <taxon>Tracheophyta</taxon>
        <taxon>Spermatophyta</taxon>
        <taxon>Magnoliopsida</taxon>
        <taxon>eudicotyledons</taxon>
        <taxon>Gunneridae</taxon>
        <taxon>Pentapetalae</taxon>
        <taxon>rosids</taxon>
        <taxon>malvids</taxon>
        <taxon>Malvales</taxon>
        <taxon>Malvaceae</taxon>
        <taxon>Helicteroideae</taxon>
        <taxon>Durio</taxon>
    </lineage>
</organism>
<dbReference type="Gene3D" id="2.60.120.200">
    <property type="match status" value="1"/>
</dbReference>
<keyword evidence="18" id="KW-0325">Glycoprotein</keyword>
<evidence type="ECO:0000256" key="15">
    <source>
        <dbReference type="ARBA" id="ARBA00022989"/>
    </source>
</evidence>
<dbReference type="PROSITE" id="PS50011">
    <property type="entry name" value="PROTEIN_KINASE_DOM"/>
    <property type="match status" value="1"/>
</dbReference>
<comment type="catalytic activity">
    <reaction evidence="19">
        <text>L-threonyl-[protein] + ATP = O-phospho-L-threonyl-[protein] + ADP + H(+)</text>
        <dbReference type="Rhea" id="RHEA:46608"/>
        <dbReference type="Rhea" id="RHEA-COMP:11060"/>
        <dbReference type="Rhea" id="RHEA-COMP:11605"/>
        <dbReference type="ChEBI" id="CHEBI:15378"/>
        <dbReference type="ChEBI" id="CHEBI:30013"/>
        <dbReference type="ChEBI" id="CHEBI:30616"/>
        <dbReference type="ChEBI" id="CHEBI:61977"/>
        <dbReference type="ChEBI" id="CHEBI:456216"/>
        <dbReference type="EC" id="2.7.11.1"/>
    </reaction>
</comment>
<dbReference type="GeneID" id="111276547"/>
<dbReference type="Gene3D" id="1.10.510.10">
    <property type="entry name" value="Transferase(Phosphotransferase) domain 1"/>
    <property type="match status" value="1"/>
</dbReference>
<evidence type="ECO:0000313" key="25">
    <source>
        <dbReference type="RefSeq" id="XP_022718028.1"/>
    </source>
</evidence>
<proteinExistence type="inferred from homology"/>
<dbReference type="SMART" id="SM00220">
    <property type="entry name" value="S_TKc"/>
    <property type="match status" value="1"/>
</dbReference>
<dbReference type="InterPro" id="IPR011009">
    <property type="entry name" value="Kinase-like_dom_sf"/>
</dbReference>
<dbReference type="InterPro" id="IPR017441">
    <property type="entry name" value="Protein_kinase_ATP_BS"/>
</dbReference>
<keyword evidence="17" id="KW-0675">Receptor</keyword>
<dbReference type="KEGG" id="dzi:111276547"/>
<dbReference type="InterPro" id="IPR000719">
    <property type="entry name" value="Prot_kinase_dom"/>
</dbReference>
<evidence type="ECO:0000256" key="7">
    <source>
        <dbReference type="ARBA" id="ARBA00022527"/>
    </source>
</evidence>
<evidence type="ECO:0000256" key="22">
    <source>
        <dbReference type="SAM" id="Phobius"/>
    </source>
</evidence>
<gene>
    <name evidence="25" type="primary">LOC111276547</name>
</gene>
<keyword evidence="14 21" id="KW-0067">ATP-binding</keyword>
<feature type="transmembrane region" description="Helical" evidence="22">
    <location>
        <begin position="326"/>
        <end position="350"/>
    </location>
</feature>
<dbReference type="Proteomes" id="UP000515121">
    <property type="component" value="Unplaced"/>
</dbReference>
<dbReference type="Pfam" id="PF00069">
    <property type="entry name" value="Pkinase"/>
    <property type="match status" value="1"/>
</dbReference>
<dbReference type="EC" id="2.7.11.1" evidence="5"/>
<dbReference type="SUPFAM" id="SSF56112">
    <property type="entry name" value="Protein kinase-like (PK-like)"/>
    <property type="match status" value="1"/>
</dbReference>
<keyword evidence="7" id="KW-0723">Serine/threonine-protein kinase</keyword>
<dbReference type="PROSITE" id="PS00108">
    <property type="entry name" value="PROTEIN_KINASE_ST"/>
    <property type="match status" value="1"/>
</dbReference>
<evidence type="ECO:0000256" key="11">
    <source>
        <dbReference type="ARBA" id="ARBA00022734"/>
    </source>
</evidence>
<dbReference type="Gene3D" id="3.30.200.20">
    <property type="entry name" value="Phosphorylase Kinase, domain 1"/>
    <property type="match status" value="1"/>
</dbReference>
<dbReference type="FunFam" id="1.10.510.10:FF:000108">
    <property type="entry name" value="L-type lectin-domain containing receptor kinase S.4"/>
    <property type="match status" value="1"/>
</dbReference>
<keyword evidence="24" id="KW-1185">Reference proteome</keyword>
<comment type="similarity">
    <text evidence="4">In the C-terminal section; belongs to the protein kinase superfamily. Ser/Thr protein kinase family.</text>
</comment>
<dbReference type="GO" id="GO:0042742">
    <property type="term" value="P:defense response to bacterium"/>
    <property type="evidence" value="ECO:0007669"/>
    <property type="project" value="UniProtKB-ARBA"/>
</dbReference>
<dbReference type="GO" id="GO:0002229">
    <property type="term" value="P:defense response to oomycetes"/>
    <property type="evidence" value="ECO:0007669"/>
    <property type="project" value="UniProtKB-ARBA"/>
</dbReference>
<dbReference type="PROSITE" id="PS00107">
    <property type="entry name" value="PROTEIN_KINASE_ATP"/>
    <property type="match status" value="1"/>
</dbReference>
<feature type="domain" description="Protein kinase" evidence="23">
    <location>
        <begin position="385"/>
        <end position="653"/>
    </location>
</feature>
<keyword evidence="6" id="KW-1003">Cell membrane</keyword>
<keyword evidence="10" id="KW-0732">Signal</keyword>
<keyword evidence="12 21" id="KW-0547">Nucleotide-binding</keyword>
<dbReference type="FunFam" id="3.30.200.20:FF:000178">
    <property type="entry name" value="serine/threonine-protein kinase PBS1-like"/>
    <property type="match status" value="1"/>
</dbReference>
<comment type="similarity">
    <text evidence="3">In the N-terminal section; belongs to the leguminous lectin family.</text>
</comment>
<dbReference type="Pfam" id="PF00139">
    <property type="entry name" value="Lectin_legB"/>
    <property type="match status" value="1"/>
</dbReference>
<evidence type="ECO:0000256" key="8">
    <source>
        <dbReference type="ARBA" id="ARBA00022679"/>
    </source>
</evidence>
<dbReference type="GO" id="GO:0004674">
    <property type="term" value="F:protein serine/threonine kinase activity"/>
    <property type="evidence" value="ECO:0007669"/>
    <property type="project" value="UniProtKB-KW"/>
</dbReference>